<protein>
    <submittedName>
        <fullName evidence="1">Uncharacterized protein</fullName>
    </submittedName>
</protein>
<comment type="caution">
    <text evidence="1">The sequence shown here is derived from an EMBL/GenBank/DDBJ whole genome shotgun (WGS) entry which is preliminary data.</text>
</comment>
<organism evidence="1 2">
    <name type="scientific">Lentilactobacillus parafarraginis F0439</name>
    <dbReference type="NCBI Taxonomy" id="797515"/>
    <lineage>
        <taxon>Bacteria</taxon>
        <taxon>Bacillati</taxon>
        <taxon>Bacillota</taxon>
        <taxon>Bacilli</taxon>
        <taxon>Lactobacillales</taxon>
        <taxon>Lactobacillaceae</taxon>
        <taxon>Lentilactobacillus</taxon>
    </lineage>
</organism>
<proteinExistence type="predicted"/>
<evidence type="ECO:0000313" key="1">
    <source>
        <dbReference type="EMBL" id="EHL95351.1"/>
    </source>
</evidence>
<name>G9ZTD6_9LACO</name>
<dbReference type="EMBL" id="AGEY01000207">
    <property type="protein sequence ID" value="EHL95351.1"/>
    <property type="molecule type" value="Genomic_DNA"/>
</dbReference>
<dbReference type="STRING" id="797515.HMPREF9103_03021"/>
<dbReference type="HOGENOM" id="CLU_926839_0_0_9"/>
<dbReference type="Proteomes" id="UP000004625">
    <property type="component" value="Unassembled WGS sequence"/>
</dbReference>
<dbReference type="AlphaFoldDB" id="G9ZTD6"/>
<gene>
    <name evidence="1" type="ORF">HMPREF9103_03021</name>
</gene>
<keyword evidence="2" id="KW-1185">Reference proteome</keyword>
<accession>G9ZTD6</accession>
<evidence type="ECO:0000313" key="2">
    <source>
        <dbReference type="Proteomes" id="UP000004625"/>
    </source>
</evidence>
<sequence length="300" mass="32226">MKVDDRHFFIMTWIKVAMLIAIIACSSAFLSISGGVKANSNSSPFSVTTNPTNLDPQEPLNSDQGIQFKFVFNSNKSQNYSGFNKNDKIVLKIQDTSGQASFDKNDISFASSTTDPSIKDSIFNFAIQPDAESGYTDIVLTPSANYDDQFYESILKAGMSLVIKPSSSIGTDGPTAPIAVQAELQSNDYGTHTILDTSFAVNNKASNNGGGASTNVIGDQIFRNSLGIPLIGRYDNDIPFDNNGYADIPGNGGQGSVQKSIVYNYTQNAMVATAMITLPTELKGNQLTWNISAGDQHPIV</sequence>
<reference evidence="1 2" key="1">
    <citation type="submission" date="2011-09" db="EMBL/GenBank/DDBJ databases">
        <authorList>
            <person name="Weinstock G."/>
            <person name="Sodergren E."/>
            <person name="Clifton S."/>
            <person name="Fulton L."/>
            <person name="Fulton B."/>
            <person name="Courtney L."/>
            <person name="Fronick C."/>
            <person name="Harrison M."/>
            <person name="Strong C."/>
            <person name="Farmer C."/>
            <person name="Delahaunty K."/>
            <person name="Markovic C."/>
            <person name="Hall O."/>
            <person name="Minx P."/>
            <person name="Tomlinson C."/>
            <person name="Mitreva M."/>
            <person name="Hou S."/>
            <person name="Chen J."/>
            <person name="Wollam A."/>
            <person name="Pepin K.H."/>
            <person name="Johnson M."/>
            <person name="Bhonagiri V."/>
            <person name="Zhang X."/>
            <person name="Suruliraj S."/>
            <person name="Warren W."/>
            <person name="Chinwalla A."/>
            <person name="Mardis E.R."/>
            <person name="Wilson R.K."/>
        </authorList>
    </citation>
    <scope>NUCLEOTIDE SEQUENCE [LARGE SCALE GENOMIC DNA]</scope>
    <source>
        <strain evidence="1 2">F0439</strain>
    </source>
</reference>
<dbReference type="PATRIC" id="fig|797515.3.peg.2742"/>